<sequence>GAARGNIDLDVGSVAKNVAANIVDVQVLDGNSSSRLATWTRVQIVSNDNDTDFRNVFQFHVVESDSINDTFAVQQSFDTNSNVVLDNLTVLDQDVLSFVDIVTTNGNSDTVSSLANVVFEDNVPSRVDGQTVILVVDLAVVDPDVSALVDVKSISVVASFGVSILVVNIDVGVVNIVAFVNGEAPSRGVLDLEAINSGILELCVDQERLLLAAVSSTFVPPTMSFTINQMARHTLDFHVLSLDDDQMTTPFGVAEGNASVEFNGSSVQTLEIQSFPCWNDYIPDPDYWVLAFLRLFKLVDAPNVNSSGYCEAQRQRCQGRNPRCHFRSRTICS</sequence>
<dbReference type="GO" id="GO:0016301">
    <property type="term" value="F:kinase activity"/>
    <property type="evidence" value="ECO:0007669"/>
    <property type="project" value="UniProtKB-KW"/>
</dbReference>
<keyword evidence="1" id="KW-0418">Kinase</keyword>
<evidence type="ECO:0000313" key="1">
    <source>
        <dbReference type="EMBL" id="JAF98724.1"/>
    </source>
</evidence>
<keyword evidence="1" id="KW-0808">Transferase</keyword>
<dbReference type="EMBL" id="GBHO01044879">
    <property type="protein sequence ID" value="JAF98724.1"/>
    <property type="molecule type" value="Transcribed_RNA"/>
</dbReference>
<feature type="non-terminal residue" evidence="1">
    <location>
        <position position="1"/>
    </location>
</feature>
<gene>
    <name evidence="1" type="primary">roco6</name>
    <name evidence="1" type="ORF">CM83_39402</name>
</gene>
<feature type="non-terminal residue" evidence="1">
    <location>
        <position position="333"/>
    </location>
</feature>
<accession>A0A0A9W1J2</accession>
<protein>
    <submittedName>
        <fullName evidence="1">Putative serine/threonine-protein kinase roco6</fullName>
    </submittedName>
</protein>
<reference evidence="1" key="1">
    <citation type="journal article" date="2014" name="PLoS ONE">
        <title>Transcriptome-Based Identification of ABC Transporters in the Western Tarnished Plant Bug Lygus hesperus.</title>
        <authorList>
            <person name="Hull J.J."/>
            <person name="Chaney K."/>
            <person name="Geib S.M."/>
            <person name="Fabrick J.A."/>
            <person name="Brent C.S."/>
            <person name="Walsh D."/>
            <person name="Lavine L.C."/>
        </authorList>
    </citation>
    <scope>NUCLEOTIDE SEQUENCE</scope>
</reference>
<organism evidence="1">
    <name type="scientific">Lygus hesperus</name>
    <name type="common">Western plant bug</name>
    <dbReference type="NCBI Taxonomy" id="30085"/>
    <lineage>
        <taxon>Eukaryota</taxon>
        <taxon>Metazoa</taxon>
        <taxon>Ecdysozoa</taxon>
        <taxon>Arthropoda</taxon>
        <taxon>Hexapoda</taxon>
        <taxon>Insecta</taxon>
        <taxon>Pterygota</taxon>
        <taxon>Neoptera</taxon>
        <taxon>Paraneoptera</taxon>
        <taxon>Hemiptera</taxon>
        <taxon>Heteroptera</taxon>
        <taxon>Panheteroptera</taxon>
        <taxon>Cimicomorpha</taxon>
        <taxon>Miridae</taxon>
        <taxon>Mirini</taxon>
        <taxon>Lygus</taxon>
    </lineage>
</organism>
<reference evidence="1" key="2">
    <citation type="submission" date="2014-07" db="EMBL/GenBank/DDBJ databases">
        <authorList>
            <person name="Hull J."/>
        </authorList>
    </citation>
    <scope>NUCLEOTIDE SEQUENCE</scope>
</reference>
<proteinExistence type="predicted"/>
<dbReference type="AlphaFoldDB" id="A0A0A9W1J2"/>
<name>A0A0A9W1J2_LYGHE</name>